<keyword evidence="4 7" id="KW-0547">Nucleotide-binding</keyword>
<dbReference type="InterPro" id="IPR000719">
    <property type="entry name" value="Prot_kinase_dom"/>
</dbReference>
<dbReference type="PANTHER" id="PTHR24056:SF380">
    <property type="entry name" value="PROTEIN KINASE DOMAIN-CONTAINING PROTEIN"/>
    <property type="match status" value="1"/>
</dbReference>
<accession>A0A9N7R2U8</accession>
<dbReference type="PROSITE" id="PS50011">
    <property type="entry name" value="PROTEIN_KINASE_DOM"/>
    <property type="match status" value="1"/>
</dbReference>
<dbReference type="EMBL" id="CACSLK010003174">
    <property type="protein sequence ID" value="CAA0808654.1"/>
    <property type="molecule type" value="Genomic_DNA"/>
</dbReference>
<keyword evidence="5 10" id="KW-0418">Kinase</keyword>
<feature type="compositionally biased region" description="Polar residues" evidence="8">
    <location>
        <begin position="543"/>
        <end position="557"/>
    </location>
</feature>
<dbReference type="GO" id="GO:0005634">
    <property type="term" value="C:nucleus"/>
    <property type="evidence" value="ECO:0007669"/>
    <property type="project" value="TreeGrafter"/>
</dbReference>
<keyword evidence="11" id="KW-1185">Reference proteome</keyword>
<comment type="caution">
    <text evidence="10">The sequence shown here is derived from an EMBL/GenBank/DDBJ whole genome shotgun (WGS) entry which is preliminary data.</text>
</comment>
<dbReference type="Proteomes" id="UP001153555">
    <property type="component" value="Unassembled WGS sequence"/>
</dbReference>
<dbReference type="SMART" id="SM00220">
    <property type="entry name" value="S_TKc"/>
    <property type="match status" value="1"/>
</dbReference>
<dbReference type="PROSITE" id="PS00108">
    <property type="entry name" value="PROTEIN_KINASE_ST"/>
    <property type="match status" value="1"/>
</dbReference>
<name>A0A9N7R2U8_STRHE</name>
<dbReference type="GO" id="GO:0008353">
    <property type="term" value="F:RNA polymerase II CTD heptapeptide repeat kinase activity"/>
    <property type="evidence" value="ECO:0007669"/>
    <property type="project" value="TreeGrafter"/>
</dbReference>
<dbReference type="OrthoDB" id="28397at2759"/>
<dbReference type="PANTHER" id="PTHR24056">
    <property type="entry name" value="CELL DIVISION PROTEIN KINASE"/>
    <property type="match status" value="1"/>
</dbReference>
<dbReference type="FunFam" id="3.30.200.20:FF:000021">
    <property type="entry name" value="probable serine/threonine-protein kinase At1g54610"/>
    <property type="match status" value="1"/>
</dbReference>
<feature type="compositionally biased region" description="Basic and acidic residues" evidence="8">
    <location>
        <begin position="457"/>
        <end position="468"/>
    </location>
</feature>
<dbReference type="InterPro" id="IPR050108">
    <property type="entry name" value="CDK"/>
</dbReference>
<keyword evidence="3" id="KW-0808">Transferase</keyword>
<evidence type="ECO:0000313" key="10">
    <source>
        <dbReference type="EMBL" id="CAA0808654.1"/>
    </source>
</evidence>
<dbReference type="GO" id="GO:0005524">
    <property type="term" value="F:ATP binding"/>
    <property type="evidence" value="ECO:0007669"/>
    <property type="project" value="UniProtKB-UniRule"/>
</dbReference>
<dbReference type="SUPFAM" id="SSF56112">
    <property type="entry name" value="Protein kinase-like (PK-like)"/>
    <property type="match status" value="1"/>
</dbReference>
<dbReference type="GO" id="GO:0032968">
    <property type="term" value="P:positive regulation of transcription elongation by RNA polymerase II"/>
    <property type="evidence" value="ECO:0007669"/>
    <property type="project" value="TreeGrafter"/>
</dbReference>
<dbReference type="AlphaFoldDB" id="A0A9N7R2U8"/>
<dbReference type="Gene3D" id="3.30.200.20">
    <property type="entry name" value="Phosphorylase Kinase, domain 1"/>
    <property type="match status" value="1"/>
</dbReference>
<dbReference type="Pfam" id="PF00069">
    <property type="entry name" value="Pkinase"/>
    <property type="match status" value="1"/>
</dbReference>
<protein>
    <submittedName>
        <fullName evidence="10">Protein kinase superfamily protein</fullName>
    </submittedName>
</protein>
<evidence type="ECO:0000256" key="2">
    <source>
        <dbReference type="ARBA" id="ARBA00022527"/>
    </source>
</evidence>
<reference evidence="10" key="1">
    <citation type="submission" date="2019-12" db="EMBL/GenBank/DDBJ databases">
        <authorList>
            <person name="Scholes J."/>
        </authorList>
    </citation>
    <scope>NUCLEOTIDE SEQUENCE</scope>
</reference>
<dbReference type="GO" id="GO:0000307">
    <property type="term" value="C:cyclin-dependent protein kinase holoenzyme complex"/>
    <property type="evidence" value="ECO:0007669"/>
    <property type="project" value="TreeGrafter"/>
</dbReference>
<dbReference type="InterPro" id="IPR008271">
    <property type="entry name" value="Ser/Thr_kinase_AS"/>
</dbReference>
<feature type="domain" description="Protein kinase" evidence="9">
    <location>
        <begin position="131"/>
        <end position="415"/>
    </location>
</feature>
<proteinExistence type="inferred from homology"/>
<feature type="compositionally biased region" description="Basic and acidic residues" evidence="8">
    <location>
        <begin position="14"/>
        <end position="30"/>
    </location>
</feature>
<feature type="binding site" evidence="7">
    <location>
        <position position="160"/>
    </location>
    <ligand>
        <name>ATP</name>
        <dbReference type="ChEBI" id="CHEBI:30616"/>
    </ligand>
</feature>
<dbReference type="FunFam" id="1.10.510.10:FF:000043">
    <property type="entry name" value="probable serine/threonine-protein kinase At1g54610"/>
    <property type="match status" value="1"/>
</dbReference>
<feature type="compositionally biased region" description="Polar residues" evidence="8">
    <location>
        <begin position="569"/>
        <end position="580"/>
    </location>
</feature>
<evidence type="ECO:0000256" key="6">
    <source>
        <dbReference type="ARBA" id="ARBA00022840"/>
    </source>
</evidence>
<comment type="similarity">
    <text evidence="1">Belongs to the protein kinase superfamily. CMGC Ser/Thr protein kinase family. CDC2/CDKX subfamily.</text>
</comment>
<evidence type="ECO:0000256" key="7">
    <source>
        <dbReference type="PROSITE-ProRule" id="PRU10141"/>
    </source>
</evidence>
<evidence type="ECO:0000256" key="3">
    <source>
        <dbReference type="ARBA" id="ARBA00022679"/>
    </source>
</evidence>
<feature type="compositionally biased region" description="Basic and acidic residues" evidence="8">
    <location>
        <begin position="495"/>
        <end position="508"/>
    </location>
</feature>
<evidence type="ECO:0000256" key="1">
    <source>
        <dbReference type="ARBA" id="ARBA00006485"/>
    </source>
</evidence>
<evidence type="ECO:0000256" key="8">
    <source>
        <dbReference type="SAM" id="MobiDB-lite"/>
    </source>
</evidence>
<dbReference type="InterPro" id="IPR011009">
    <property type="entry name" value="Kinase-like_dom_sf"/>
</dbReference>
<dbReference type="Gene3D" id="1.10.510.10">
    <property type="entry name" value="Transferase(Phosphotransferase) domain 1"/>
    <property type="match status" value="1"/>
</dbReference>
<feature type="region of interest" description="Disordered" evidence="8">
    <location>
        <begin position="441"/>
        <end position="584"/>
    </location>
</feature>
<evidence type="ECO:0000256" key="4">
    <source>
        <dbReference type="ARBA" id="ARBA00022741"/>
    </source>
</evidence>
<dbReference type="CDD" id="cd07840">
    <property type="entry name" value="STKc_CDK9_like"/>
    <property type="match status" value="1"/>
</dbReference>
<evidence type="ECO:0000313" key="11">
    <source>
        <dbReference type="Proteomes" id="UP001153555"/>
    </source>
</evidence>
<evidence type="ECO:0000259" key="9">
    <source>
        <dbReference type="PROSITE" id="PS50011"/>
    </source>
</evidence>
<dbReference type="PROSITE" id="PS00107">
    <property type="entry name" value="PROTEIN_KINASE_ATP"/>
    <property type="match status" value="1"/>
</dbReference>
<evidence type="ECO:0000256" key="5">
    <source>
        <dbReference type="ARBA" id="ARBA00022777"/>
    </source>
</evidence>
<gene>
    <name evidence="10" type="ORF">SHERM_10882</name>
</gene>
<sequence>MGCVCGKPSPAVDDSPKQRELNRKTSELRMARGVSRKKNECFLSKDDKLENGEVKIGLIDRKSNGSRRVRDDYYEMKREKDSDGSSDFRPSIRNLPKAVEGEQVAAGWPSWLVEVAGEAIKGWVPRKAETFEKLDKIGQGTYSSVYKGRDLLHNKFVALKKVRFDNMDPESVKFMAREIHILRRLDHPNVIKLEGLVTSKTSCSLYLVFEYMEHDLTGLSSLPGVKFTEPQVKCYMKQLLSGLDHCHSNGILHRDIKGSNLLIDNNGILKIADFGLASYFDCSQKVQLTSRVVTLWYRPPELLLGSTQYGVAVDLWSTGCILGELYAGKPIMPGRTEVEQLHKIFKLCGSPSEDYWRNSKLPHSPVFKPIQPYRRRIAETFKNIPESAVSLMEILLSIDPSDRGTASFALQSEFFNTEPFACDPSTLPKYPPSKEIDAKLREEEARRRQGAIGVKGHKCENDYKRSKESQSAAAPIANADLTRSIQRRHGNVNPKCRDELFNPKKDRIAPGSDNRQNHQERVSNSGPLGPRASWTLSRRKNNDNTSSFLPSRNSSCNVEPREKVVSSFVGPTNRTGSLSESFGDPMRKQDRAQIFCGSRNAEKIGKQEEDVTTTHFSGPLLATSNNIEQMLKEHDFRIQEAARRIRKEKTRVDGVRAQ</sequence>
<feature type="region of interest" description="Disordered" evidence="8">
    <location>
        <begin position="1"/>
        <end position="31"/>
    </location>
</feature>
<keyword evidence="2" id="KW-0723">Serine/threonine-protein kinase</keyword>
<dbReference type="InterPro" id="IPR017441">
    <property type="entry name" value="Protein_kinase_ATP_BS"/>
</dbReference>
<organism evidence="10 11">
    <name type="scientific">Striga hermonthica</name>
    <name type="common">Purple witchweed</name>
    <name type="synonym">Buchnera hermonthica</name>
    <dbReference type="NCBI Taxonomy" id="68872"/>
    <lineage>
        <taxon>Eukaryota</taxon>
        <taxon>Viridiplantae</taxon>
        <taxon>Streptophyta</taxon>
        <taxon>Embryophyta</taxon>
        <taxon>Tracheophyta</taxon>
        <taxon>Spermatophyta</taxon>
        <taxon>Magnoliopsida</taxon>
        <taxon>eudicotyledons</taxon>
        <taxon>Gunneridae</taxon>
        <taxon>Pentapetalae</taxon>
        <taxon>asterids</taxon>
        <taxon>lamiids</taxon>
        <taxon>Lamiales</taxon>
        <taxon>Orobanchaceae</taxon>
        <taxon>Buchnereae</taxon>
        <taxon>Striga</taxon>
    </lineage>
</organism>
<keyword evidence="6 7" id="KW-0067">ATP-binding</keyword>